<protein>
    <submittedName>
        <fullName evidence="1">Uncharacterized protein</fullName>
    </submittedName>
</protein>
<name>A0A6A5SJ53_9PLEO</name>
<gene>
    <name evidence="1" type="ORF">EJ02DRAFT_56548</name>
</gene>
<organism evidence="1 2">
    <name type="scientific">Clathrospora elynae</name>
    <dbReference type="NCBI Taxonomy" id="706981"/>
    <lineage>
        <taxon>Eukaryota</taxon>
        <taxon>Fungi</taxon>
        <taxon>Dikarya</taxon>
        <taxon>Ascomycota</taxon>
        <taxon>Pezizomycotina</taxon>
        <taxon>Dothideomycetes</taxon>
        <taxon>Pleosporomycetidae</taxon>
        <taxon>Pleosporales</taxon>
        <taxon>Diademaceae</taxon>
        <taxon>Clathrospora</taxon>
    </lineage>
</organism>
<accession>A0A6A5SJ53</accession>
<reference evidence="1" key="1">
    <citation type="journal article" date="2020" name="Stud. Mycol.">
        <title>101 Dothideomycetes genomes: a test case for predicting lifestyles and emergence of pathogens.</title>
        <authorList>
            <person name="Haridas S."/>
            <person name="Albert R."/>
            <person name="Binder M."/>
            <person name="Bloem J."/>
            <person name="Labutti K."/>
            <person name="Salamov A."/>
            <person name="Andreopoulos B."/>
            <person name="Baker S."/>
            <person name="Barry K."/>
            <person name="Bills G."/>
            <person name="Bluhm B."/>
            <person name="Cannon C."/>
            <person name="Castanera R."/>
            <person name="Culley D."/>
            <person name="Daum C."/>
            <person name="Ezra D."/>
            <person name="Gonzalez J."/>
            <person name="Henrissat B."/>
            <person name="Kuo A."/>
            <person name="Liang C."/>
            <person name="Lipzen A."/>
            <person name="Lutzoni F."/>
            <person name="Magnuson J."/>
            <person name="Mondo S."/>
            <person name="Nolan M."/>
            <person name="Ohm R."/>
            <person name="Pangilinan J."/>
            <person name="Park H.-J."/>
            <person name="Ramirez L."/>
            <person name="Alfaro M."/>
            <person name="Sun H."/>
            <person name="Tritt A."/>
            <person name="Yoshinaga Y."/>
            <person name="Zwiers L.-H."/>
            <person name="Turgeon B."/>
            <person name="Goodwin S."/>
            <person name="Spatafora J."/>
            <person name="Crous P."/>
            <person name="Grigoriev I."/>
        </authorList>
    </citation>
    <scope>NUCLEOTIDE SEQUENCE</scope>
    <source>
        <strain evidence="1">CBS 161.51</strain>
    </source>
</reference>
<evidence type="ECO:0000313" key="1">
    <source>
        <dbReference type="EMBL" id="KAF1937397.1"/>
    </source>
</evidence>
<keyword evidence="2" id="KW-1185">Reference proteome</keyword>
<proteinExistence type="predicted"/>
<sequence>MSFYLTTCTLTPATFTQPQTRSKTMGRTRLRTTVVNDLQELAVQADDPVVTREFIKQKLIPASFKQYCYTIRLWSEYVALCQTAVATCGRPGHVHTSWQEVAADIIVTV</sequence>
<dbReference type="Proteomes" id="UP000800038">
    <property type="component" value="Unassembled WGS sequence"/>
</dbReference>
<evidence type="ECO:0000313" key="2">
    <source>
        <dbReference type="Proteomes" id="UP000800038"/>
    </source>
</evidence>
<dbReference type="AlphaFoldDB" id="A0A6A5SJ53"/>
<dbReference type="EMBL" id="ML976141">
    <property type="protein sequence ID" value="KAF1937397.1"/>
    <property type="molecule type" value="Genomic_DNA"/>
</dbReference>